<proteinExistence type="predicted"/>
<dbReference type="OrthoDB" id="8243749at2"/>
<sequence length="292" mass="32969">MYDEDHCADDDVAPAAFEPIKHQWHTDELASEVREILVALDAPTADAEVMNAFQRTIWRGRRFGVDGRGRVILACRCILESEDNADAFREPFVGAVLDVCGDEFAASGLKLVEAFDEIKLTRIWEDMRRLEYFYLSEAHSALNRIIRNKVRRLLTPPQPEPVKVPSKKEQAEASRKTLASANRKTVERNIELGRKLAALRDVTPRNRAFSHAVDQFDLRDRHEAAELIRVARLYGDRSDITAKVRNWRVLVGLSSTTLSDAARRKLEGRILAGENVTAKAVAAAGSPRKKRR</sequence>
<comment type="caution">
    <text evidence="2">The sequence shown here is derived from an EMBL/GenBank/DDBJ whole genome shotgun (WGS) entry which is preliminary data.</text>
</comment>
<accession>A0A0R3NAK1</accession>
<feature type="region of interest" description="Disordered" evidence="1">
    <location>
        <begin position="156"/>
        <end position="175"/>
    </location>
</feature>
<gene>
    <name evidence="2" type="ORF">CQ14_03005</name>
</gene>
<dbReference type="AlphaFoldDB" id="A0A0R3NAK1"/>
<protein>
    <submittedName>
        <fullName evidence="2">Uncharacterized protein</fullName>
    </submittedName>
</protein>
<dbReference type="Proteomes" id="UP000051660">
    <property type="component" value="Unassembled WGS sequence"/>
</dbReference>
<name>A0A0R3NAK1_9BRAD</name>
<reference evidence="2 3" key="1">
    <citation type="submission" date="2014-03" db="EMBL/GenBank/DDBJ databases">
        <title>Bradyrhizobium valentinum sp. nov., isolated from effective nodules of Lupinus mariae-josephae, a lupine endemic of basic-lime soils in Eastern Spain.</title>
        <authorList>
            <person name="Duran D."/>
            <person name="Rey L."/>
            <person name="Navarro A."/>
            <person name="Busquets A."/>
            <person name="Imperial J."/>
            <person name="Ruiz-Argueso T."/>
        </authorList>
    </citation>
    <scope>NUCLEOTIDE SEQUENCE [LARGE SCALE GENOMIC DNA]</scope>
    <source>
        <strain evidence="2 3">CCBAU 23086</strain>
    </source>
</reference>
<organism evidence="2 3">
    <name type="scientific">Bradyrhizobium lablabi</name>
    <dbReference type="NCBI Taxonomy" id="722472"/>
    <lineage>
        <taxon>Bacteria</taxon>
        <taxon>Pseudomonadati</taxon>
        <taxon>Pseudomonadota</taxon>
        <taxon>Alphaproteobacteria</taxon>
        <taxon>Hyphomicrobiales</taxon>
        <taxon>Nitrobacteraceae</taxon>
        <taxon>Bradyrhizobium</taxon>
    </lineage>
</organism>
<evidence type="ECO:0000313" key="2">
    <source>
        <dbReference type="EMBL" id="KRR26470.1"/>
    </source>
</evidence>
<evidence type="ECO:0000313" key="3">
    <source>
        <dbReference type="Proteomes" id="UP000051660"/>
    </source>
</evidence>
<dbReference type="RefSeq" id="WP_057857146.1">
    <property type="nucleotide sequence ID" value="NZ_LLYB01000046.1"/>
</dbReference>
<feature type="compositionally biased region" description="Basic and acidic residues" evidence="1">
    <location>
        <begin position="166"/>
        <end position="175"/>
    </location>
</feature>
<dbReference type="EMBL" id="LLYB01000046">
    <property type="protein sequence ID" value="KRR26470.1"/>
    <property type="molecule type" value="Genomic_DNA"/>
</dbReference>
<evidence type="ECO:0000256" key="1">
    <source>
        <dbReference type="SAM" id="MobiDB-lite"/>
    </source>
</evidence>